<evidence type="ECO:0000313" key="2">
    <source>
        <dbReference type="Proteomes" id="UP000253032"/>
    </source>
</evidence>
<sequence length="367" mass="40707">MSQFQTLKSDLTHSRIVDTDSVSIHDDEIAVKIESFAFTANNVTYGVAGDTIGYWKFFPAKNNADNEWGCIPMWGFAEITHSNIEGLNVGERLFGYFPASDSLTLSPIKVSDQSFSDGKEHRKELPPVYNNYVRLNGDQNYDPSMDAVRALLFPLHITAFCLCDSLAEDSYLGASQVIIVSASSKTAIGLAQGLADTENTPKIVGLTSSSNLKFVENLGCYDEVISYDELSNVDYLMGSVMVDMAGNREILGTLHGELGDNMLKCLTVGMTHWDNETTAEDALGQAMLRDRTEFFFAPAHIQKRIGDWGHDGYAQKTNSFMTSRALQSKNWMQVKEIHGLENFISTYEEMVDGKINPNEGIIVNLIK</sequence>
<accession>A0A368BRY0</accession>
<evidence type="ECO:0000313" key="1">
    <source>
        <dbReference type="EMBL" id="RCL39572.1"/>
    </source>
</evidence>
<dbReference type="Proteomes" id="UP000253032">
    <property type="component" value="Unassembled WGS sequence"/>
</dbReference>
<dbReference type="EMBL" id="QOPC01000002">
    <property type="protein sequence ID" value="RCL39572.1"/>
    <property type="molecule type" value="Genomic_DNA"/>
</dbReference>
<gene>
    <name evidence="1" type="ORF">DBW98_00770</name>
</gene>
<dbReference type="Pfam" id="PF11017">
    <property type="entry name" value="DUF2855"/>
    <property type="match status" value="1"/>
</dbReference>
<dbReference type="InterPro" id="IPR021276">
    <property type="entry name" value="DUF2855"/>
</dbReference>
<name>A0A368BRY0_9GAMM</name>
<reference evidence="1 2" key="1">
    <citation type="journal article" date="2018" name="Microbiome">
        <title>Fine metagenomic profile of the Mediterranean stratified and mixed water columns revealed by assembly and recruitment.</title>
        <authorList>
            <person name="Haro-Moreno J.M."/>
            <person name="Lopez-Perez M."/>
            <person name="De La Torre J.R."/>
            <person name="Picazo A."/>
            <person name="Camacho A."/>
            <person name="Rodriguez-Valera F."/>
        </authorList>
    </citation>
    <scope>NUCLEOTIDE SEQUENCE [LARGE SCALE GENOMIC DNA]</scope>
    <source>
        <strain evidence="1">MED-G84</strain>
    </source>
</reference>
<dbReference type="AlphaFoldDB" id="A0A368BRY0"/>
<comment type="caution">
    <text evidence="1">The sequence shown here is derived from an EMBL/GenBank/DDBJ whole genome shotgun (WGS) entry which is preliminary data.</text>
</comment>
<organism evidence="1 2">
    <name type="scientific">SAR86 cluster bacterium</name>
    <dbReference type="NCBI Taxonomy" id="2030880"/>
    <lineage>
        <taxon>Bacteria</taxon>
        <taxon>Pseudomonadati</taxon>
        <taxon>Pseudomonadota</taxon>
        <taxon>Gammaproteobacteria</taxon>
        <taxon>SAR86 cluster</taxon>
    </lineage>
</organism>
<protein>
    <submittedName>
        <fullName evidence="1">DUF2855 family protein</fullName>
    </submittedName>
</protein>
<proteinExistence type="predicted"/>